<keyword evidence="2" id="KW-1185">Reference proteome</keyword>
<reference evidence="1" key="1">
    <citation type="journal article" date="2019" name="bioRxiv">
        <title>The Genome of the Zebra Mussel, Dreissena polymorpha: A Resource for Invasive Species Research.</title>
        <authorList>
            <person name="McCartney M.A."/>
            <person name="Auch B."/>
            <person name="Kono T."/>
            <person name="Mallez S."/>
            <person name="Zhang Y."/>
            <person name="Obille A."/>
            <person name="Becker A."/>
            <person name="Abrahante J.E."/>
            <person name="Garbe J."/>
            <person name="Badalamenti J.P."/>
            <person name="Herman A."/>
            <person name="Mangelson H."/>
            <person name="Liachko I."/>
            <person name="Sullivan S."/>
            <person name="Sone E.D."/>
            <person name="Koren S."/>
            <person name="Silverstein K.A.T."/>
            <person name="Beckman K.B."/>
            <person name="Gohl D.M."/>
        </authorList>
    </citation>
    <scope>NUCLEOTIDE SEQUENCE</scope>
    <source>
        <strain evidence="1">Duluth1</strain>
        <tissue evidence="1">Whole animal</tissue>
    </source>
</reference>
<dbReference type="Proteomes" id="UP000828390">
    <property type="component" value="Unassembled WGS sequence"/>
</dbReference>
<name>A0A9D4MB89_DREPO</name>
<protein>
    <submittedName>
        <fullName evidence="1">Uncharacterized protein</fullName>
    </submittedName>
</protein>
<gene>
    <name evidence="1" type="ORF">DPMN_035762</name>
</gene>
<organism evidence="1 2">
    <name type="scientific">Dreissena polymorpha</name>
    <name type="common">Zebra mussel</name>
    <name type="synonym">Mytilus polymorpha</name>
    <dbReference type="NCBI Taxonomy" id="45954"/>
    <lineage>
        <taxon>Eukaryota</taxon>
        <taxon>Metazoa</taxon>
        <taxon>Spiralia</taxon>
        <taxon>Lophotrochozoa</taxon>
        <taxon>Mollusca</taxon>
        <taxon>Bivalvia</taxon>
        <taxon>Autobranchia</taxon>
        <taxon>Heteroconchia</taxon>
        <taxon>Euheterodonta</taxon>
        <taxon>Imparidentia</taxon>
        <taxon>Neoheterodontei</taxon>
        <taxon>Myida</taxon>
        <taxon>Dreissenoidea</taxon>
        <taxon>Dreissenidae</taxon>
        <taxon>Dreissena</taxon>
    </lineage>
</organism>
<reference evidence="1" key="2">
    <citation type="submission" date="2020-11" db="EMBL/GenBank/DDBJ databases">
        <authorList>
            <person name="McCartney M.A."/>
            <person name="Auch B."/>
            <person name="Kono T."/>
            <person name="Mallez S."/>
            <person name="Becker A."/>
            <person name="Gohl D.M."/>
            <person name="Silverstein K.A.T."/>
            <person name="Koren S."/>
            <person name="Bechman K.B."/>
            <person name="Herman A."/>
            <person name="Abrahante J.E."/>
            <person name="Garbe J."/>
        </authorList>
    </citation>
    <scope>NUCLEOTIDE SEQUENCE</scope>
    <source>
        <strain evidence="1">Duluth1</strain>
        <tissue evidence="1">Whole animal</tissue>
    </source>
</reference>
<dbReference type="AlphaFoldDB" id="A0A9D4MB89"/>
<comment type="caution">
    <text evidence="1">The sequence shown here is derived from an EMBL/GenBank/DDBJ whole genome shotgun (WGS) entry which is preliminary data.</text>
</comment>
<evidence type="ECO:0000313" key="2">
    <source>
        <dbReference type="Proteomes" id="UP000828390"/>
    </source>
</evidence>
<sequence>MFFFAALQFCHKEDTDDVTTMSSERWLTGLNKKGKTNAVDPAASYNQLRKAG</sequence>
<dbReference type="EMBL" id="JAIWYP010000002">
    <property type="protein sequence ID" value="KAH3872544.1"/>
    <property type="molecule type" value="Genomic_DNA"/>
</dbReference>
<accession>A0A9D4MB89</accession>
<proteinExistence type="predicted"/>
<evidence type="ECO:0000313" key="1">
    <source>
        <dbReference type="EMBL" id="KAH3872544.1"/>
    </source>
</evidence>